<reference evidence="4" key="1">
    <citation type="submission" date="2020-11" db="EMBL/GenBank/DDBJ databases">
        <authorList>
            <person name="Tran Van P."/>
        </authorList>
    </citation>
    <scope>NUCLEOTIDE SEQUENCE</scope>
</reference>
<dbReference type="InterPro" id="IPR006573">
    <property type="entry name" value="NHR_dom"/>
</dbReference>
<organism evidence="4">
    <name type="scientific">Medioppia subpectinata</name>
    <dbReference type="NCBI Taxonomy" id="1979941"/>
    <lineage>
        <taxon>Eukaryota</taxon>
        <taxon>Metazoa</taxon>
        <taxon>Ecdysozoa</taxon>
        <taxon>Arthropoda</taxon>
        <taxon>Chelicerata</taxon>
        <taxon>Arachnida</taxon>
        <taxon>Acari</taxon>
        <taxon>Acariformes</taxon>
        <taxon>Sarcoptiformes</taxon>
        <taxon>Oribatida</taxon>
        <taxon>Brachypylina</taxon>
        <taxon>Oppioidea</taxon>
        <taxon>Oppiidae</taxon>
        <taxon>Medioppia</taxon>
    </lineage>
</organism>
<dbReference type="InterPro" id="IPR001496">
    <property type="entry name" value="SOCS_box"/>
</dbReference>
<dbReference type="PANTHER" id="PTHR12429">
    <property type="entry name" value="NEURALIZED"/>
    <property type="match status" value="1"/>
</dbReference>
<accession>A0A7R9L619</accession>
<evidence type="ECO:0000313" key="4">
    <source>
        <dbReference type="EMBL" id="CAD7635744.1"/>
    </source>
</evidence>
<gene>
    <name evidence="4" type="ORF">OSB1V03_LOCUS16135</name>
</gene>
<dbReference type="Pfam" id="PF07525">
    <property type="entry name" value="SOCS_box"/>
    <property type="match status" value="1"/>
</dbReference>
<dbReference type="GO" id="GO:0061630">
    <property type="term" value="F:ubiquitin protein ligase activity"/>
    <property type="evidence" value="ECO:0007669"/>
    <property type="project" value="TreeGrafter"/>
</dbReference>
<evidence type="ECO:0008006" key="6">
    <source>
        <dbReference type="Google" id="ProtNLM"/>
    </source>
</evidence>
<dbReference type="AlphaFoldDB" id="A0A7R9L619"/>
<dbReference type="Pfam" id="PF07177">
    <property type="entry name" value="Neuralized"/>
    <property type="match status" value="2"/>
</dbReference>
<protein>
    <recommendedName>
        <fullName evidence="6">Neuralized-like protein 2</fullName>
    </recommendedName>
</protein>
<dbReference type="PROSITE" id="PS51065">
    <property type="entry name" value="NHR"/>
    <property type="match status" value="1"/>
</dbReference>
<dbReference type="InterPro" id="IPR036036">
    <property type="entry name" value="SOCS_box-like_dom_sf"/>
</dbReference>
<dbReference type="EMBL" id="OC872182">
    <property type="protein sequence ID" value="CAD7635744.1"/>
    <property type="molecule type" value="Genomic_DNA"/>
</dbReference>
<dbReference type="SMART" id="SM00969">
    <property type="entry name" value="SOCS_box"/>
    <property type="match status" value="1"/>
</dbReference>
<feature type="non-terminal residue" evidence="4">
    <location>
        <position position="1"/>
    </location>
</feature>
<dbReference type="PANTHER" id="PTHR12429:SF8">
    <property type="entry name" value="NEURALIZED-LIKE PROTEIN 2"/>
    <property type="match status" value="1"/>
</dbReference>
<dbReference type="OrthoDB" id="10059069at2759"/>
<evidence type="ECO:0000259" key="2">
    <source>
        <dbReference type="PROSITE" id="PS50225"/>
    </source>
</evidence>
<dbReference type="Proteomes" id="UP000759131">
    <property type="component" value="Unassembled WGS sequence"/>
</dbReference>
<proteinExistence type="predicted"/>
<feature type="compositionally biased region" description="Basic residues" evidence="1">
    <location>
        <begin position="120"/>
        <end position="131"/>
    </location>
</feature>
<dbReference type="PROSITE" id="PS50225">
    <property type="entry name" value="SOCS"/>
    <property type="match status" value="1"/>
</dbReference>
<dbReference type="Gene3D" id="2.60.120.920">
    <property type="match status" value="1"/>
</dbReference>
<name>A0A7R9L619_9ACAR</name>
<feature type="compositionally biased region" description="Low complexity" evidence="1">
    <location>
        <begin position="95"/>
        <end position="110"/>
    </location>
</feature>
<feature type="region of interest" description="Disordered" evidence="1">
    <location>
        <begin position="73"/>
        <end position="144"/>
    </location>
</feature>
<feature type="domain" description="NHR" evidence="3">
    <location>
        <begin position="1"/>
        <end position="141"/>
    </location>
</feature>
<keyword evidence="5" id="KW-1185">Reference proteome</keyword>
<dbReference type="InterPro" id="IPR037962">
    <property type="entry name" value="Neuralized"/>
</dbReference>
<dbReference type="CDD" id="cd03587">
    <property type="entry name" value="SOCS"/>
    <property type="match status" value="1"/>
</dbReference>
<dbReference type="GO" id="GO:0035556">
    <property type="term" value="P:intracellular signal transduction"/>
    <property type="evidence" value="ECO:0007669"/>
    <property type="project" value="InterPro"/>
</dbReference>
<feature type="domain" description="SOCS box" evidence="2">
    <location>
        <begin position="320"/>
        <end position="355"/>
    </location>
</feature>
<evidence type="ECO:0000259" key="3">
    <source>
        <dbReference type="PROSITE" id="PS51065"/>
    </source>
</evidence>
<evidence type="ECO:0000256" key="1">
    <source>
        <dbReference type="SAM" id="MobiDB-lite"/>
    </source>
</evidence>
<evidence type="ECO:0000313" key="5">
    <source>
        <dbReference type="Proteomes" id="UP000759131"/>
    </source>
</evidence>
<sequence length="355" mass="38918">AYRKASFAHAIAFSEKPLLPNEIFLIEIERNERGWSGHMRLGLTQLDPSAHTPLPQYALPDLQNGGSSWVFAIPNNSEASDPSAAAQRDTDAVIDESSSTTTDSLASDQSLQTHDQHNNNGHRRSRHRCSGRHSDASILGNGEQIRTSRGVIPRYLLRPAVRPSSLQTEDINESVFENTLHDVIDTIGNQIEAIGASDDSPIPSTSSSAVSQSPPHFHQSFLNQMYSRYPIEETNNGDASNGLPTTAINMAYLPTDVGSKVGVMYVVSGDHADMHFIFNGEDYGVYAKDIPYNNGPLFAVVDIYGTTKQVRIVQLYGTSTLMSACRSAILTTIRSPKVIPSLPLPTKLKNYLMYQ</sequence>
<dbReference type="SUPFAM" id="SSF158235">
    <property type="entry name" value="SOCS box-like"/>
    <property type="match status" value="1"/>
</dbReference>
<dbReference type="SMART" id="SM00588">
    <property type="entry name" value="NEUZ"/>
    <property type="match status" value="1"/>
</dbReference>
<dbReference type="EMBL" id="CAJPIZ010017607">
    <property type="protein sequence ID" value="CAG2116174.1"/>
    <property type="molecule type" value="Genomic_DNA"/>
</dbReference>
<dbReference type="InterPro" id="IPR043136">
    <property type="entry name" value="B30.2/SPRY_sf"/>
</dbReference>